<dbReference type="EMBL" id="JAQGLA010000070">
    <property type="protein sequence ID" value="MDA3629556.1"/>
    <property type="molecule type" value="Genomic_DNA"/>
</dbReference>
<feature type="region of interest" description="Disordered" evidence="1">
    <location>
        <begin position="356"/>
        <end position="381"/>
    </location>
</feature>
<keyword evidence="2" id="KW-0472">Membrane</keyword>
<accession>A0ABT4V6F6</accession>
<comment type="caution">
    <text evidence="3">The sequence shown here is derived from an EMBL/GenBank/DDBJ whole genome shotgun (WGS) entry which is preliminary data.</text>
</comment>
<feature type="transmembrane region" description="Helical" evidence="2">
    <location>
        <begin position="259"/>
        <end position="278"/>
    </location>
</feature>
<proteinExistence type="predicted"/>
<keyword evidence="4" id="KW-1185">Reference proteome</keyword>
<protein>
    <submittedName>
        <fullName evidence="3">Uncharacterized protein</fullName>
    </submittedName>
</protein>
<evidence type="ECO:0000256" key="2">
    <source>
        <dbReference type="SAM" id="Phobius"/>
    </source>
</evidence>
<keyword evidence="2" id="KW-0812">Transmembrane</keyword>
<name>A0ABT4V6F6_9PSEU</name>
<reference evidence="3 4" key="1">
    <citation type="submission" date="2022-11" db="EMBL/GenBank/DDBJ databases">
        <title>Draft genome sequence of Saccharopolyspora sp. WRP15-2 isolated from rhizosphere soils of wild rice in Thailand.</title>
        <authorList>
            <person name="Duangmal K."/>
            <person name="Kammanee S."/>
            <person name="Muangham S."/>
        </authorList>
    </citation>
    <scope>NUCLEOTIDE SEQUENCE [LARGE SCALE GENOMIC DNA]</scope>
    <source>
        <strain evidence="3 4">WRP15-2</strain>
    </source>
</reference>
<feature type="transmembrane region" description="Helical" evidence="2">
    <location>
        <begin position="290"/>
        <end position="310"/>
    </location>
</feature>
<sequence>MNTSPDNGRTFLERLWPRVRLWRFREPWRWWPWGQRTLARIQELKPLLECAREQDGAQCSAKFCDTAESLIDKAEKAIKGARLRWWLLPLISPRFSAMDNALANTNKAHVLLVKALKAEELKARLPELAALVRSHLIKIDERRIDFERTMQERDDLSKVEKGRQTIVDALDAVYEIRMREIIRVRSFVRIVIIWTWGLLISAVLIAFVVHPEAKVSLCFPSYPKMPTPGQPAIPSGPVVQVCPTSGSPGSNGEPSTWDYPVVEAAGLFAAAITAAATMRQMQGAATAYNVPIALALLKLPTGALTAVLGLLLMRGQFVPGLTSLDTPGQIVAWAIVFGAAQQLFTRFVDERGTAVMQALPGPGSPHADPPHSGNPSPQQGQ</sequence>
<organism evidence="3 4">
    <name type="scientific">Saccharopolyspora oryzae</name>
    <dbReference type="NCBI Taxonomy" id="2997343"/>
    <lineage>
        <taxon>Bacteria</taxon>
        <taxon>Bacillati</taxon>
        <taxon>Actinomycetota</taxon>
        <taxon>Actinomycetes</taxon>
        <taxon>Pseudonocardiales</taxon>
        <taxon>Pseudonocardiaceae</taxon>
        <taxon>Saccharopolyspora</taxon>
    </lineage>
</organism>
<dbReference type="RefSeq" id="WP_270952582.1">
    <property type="nucleotide sequence ID" value="NZ_JAQGLA010000070.1"/>
</dbReference>
<evidence type="ECO:0000256" key="1">
    <source>
        <dbReference type="SAM" id="MobiDB-lite"/>
    </source>
</evidence>
<gene>
    <name evidence="3" type="ORF">OU415_29295</name>
</gene>
<feature type="transmembrane region" description="Helical" evidence="2">
    <location>
        <begin position="187"/>
        <end position="209"/>
    </location>
</feature>
<evidence type="ECO:0000313" key="4">
    <source>
        <dbReference type="Proteomes" id="UP001210380"/>
    </source>
</evidence>
<keyword evidence="2" id="KW-1133">Transmembrane helix</keyword>
<dbReference type="Proteomes" id="UP001210380">
    <property type="component" value="Unassembled WGS sequence"/>
</dbReference>
<evidence type="ECO:0000313" key="3">
    <source>
        <dbReference type="EMBL" id="MDA3629556.1"/>
    </source>
</evidence>